<dbReference type="EMBL" id="CAJOBA010044482">
    <property type="protein sequence ID" value="CAF4164526.1"/>
    <property type="molecule type" value="Genomic_DNA"/>
</dbReference>
<reference evidence="2" key="1">
    <citation type="submission" date="2021-02" db="EMBL/GenBank/DDBJ databases">
        <authorList>
            <person name="Nowell W R."/>
        </authorList>
    </citation>
    <scope>NUCLEOTIDE SEQUENCE</scope>
</reference>
<comment type="caution">
    <text evidence="2">The sequence shown here is derived from an EMBL/GenBank/DDBJ whole genome shotgun (WGS) entry which is preliminary data.</text>
</comment>
<dbReference type="Proteomes" id="UP000677228">
    <property type="component" value="Unassembled WGS sequence"/>
</dbReference>
<organism evidence="2 3">
    <name type="scientific">Didymodactylos carnosus</name>
    <dbReference type="NCBI Taxonomy" id="1234261"/>
    <lineage>
        <taxon>Eukaryota</taxon>
        <taxon>Metazoa</taxon>
        <taxon>Spiralia</taxon>
        <taxon>Gnathifera</taxon>
        <taxon>Rotifera</taxon>
        <taxon>Eurotatoria</taxon>
        <taxon>Bdelloidea</taxon>
        <taxon>Philodinida</taxon>
        <taxon>Philodinidae</taxon>
        <taxon>Didymodactylos</taxon>
    </lineage>
</organism>
<sequence>MLTEKITTMERGFLQRLEKSFGDIENANEMAIKVFNNMKNECLSTIESEYKTLMKDGTRLNADKLVDESDKVFQKSNAKDEIFEYITNMLKYMKKVYSNIYESKDTEVQQQCNKKYTELYNQDYKILIEILDELENIFINNTITVNDENYFTKMFKVYLEGNSVELVEINKQVSLPIIMTNLKKLRHSNNLFKNISILIYKISNPKIFITGFKNTLKSENAKYCPKLILSNSLQTEKDNIKAENLTTALGCIGQCPYCGCKCTVNMEKHDAHQSTKHRLMAFKRACIRTSSIFLEGH</sequence>
<name>A0A8S2RGJ9_9BILA</name>
<dbReference type="Proteomes" id="UP000682733">
    <property type="component" value="Unassembled WGS sequence"/>
</dbReference>
<dbReference type="AlphaFoldDB" id="A0A8S2RGJ9"/>
<proteinExistence type="predicted"/>
<protein>
    <submittedName>
        <fullName evidence="2">Uncharacterized protein</fullName>
    </submittedName>
</protein>
<evidence type="ECO:0000313" key="2">
    <source>
        <dbReference type="EMBL" id="CAF4164526.1"/>
    </source>
</evidence>
<accession>A0A8S2RGJ9</accession>
<evidence type="ECO:0000313" key="3">
    <source>
        <dbReference type="Proteomes" id="UP000682733"/>
    </source>
</evidence>
<evidence type="ECO:0000313" key="1">
    <source>
        <dbReference type="EMBL" id="CAF1354075.1"/>
    </source>
</evidence>
<gene>
    <name evidence="1" type="ORF">OVA965_LOCUS30935</name>
    <name evidence="2" type="ORF">TMI583_LOCUS31754</name>
</gene>
<dbReference type="EMBL" id="CAJNOK010022836">
    <property type="protein sequence ID" value="CAF1354075.1"/>
    <property type="molecule type" value="Genomic_DNA"/>
</dbReference>